<reference evidence="6" key="1">
    <citation type="submission" date="2016-04" db="UniProtKB">
        <authorList>
            <consortium name="WormBaseParasite"/>
        </authorList>
    </citation>
    <scope>IDENTIFICATION</scope>
</reference>
<dbReference type="Gene3D" id="2.40.50.550">
    <property type="match status" value="2"/>
</dbReference>
<dbReference type="EMBL" id="UYYG01001154">
    <property type="protein sequence ID" value="VDN56038.1"/>
    <property type="molecule type" value="Genomic_DNA"/>
</dbReference>
<reference evidence="3 5" key="2">
    <citation type="submission" date="2018-11" db="EMBL/GenBank/DDBJ databases">
        <authorList>
            <consortium name="Pathogen Informatics"/>
        </authorList>
    </citation>
    <scope>NUCLEOTIDE SEQUENCE [LARGE SCALE GENOMIC DNA]</scope>
</reference>
<feature type="domain" description="Tetratricopeptide repeat protein 5 OB fold" evidence="2">
    <location>
        <begin position="480"/>
        <end position="576"/>
    </location>
</feature>
<dbReference type="Gene3D" id="1.25.40.10">
    <property type="entry name" value="Tetratricopeptide repeat domain"/>
    <property type="match status" value="1"/>
</dbReference>
<accession>A0A0N4U4E7</accession>
<evidence type="ECO:0000313" key="6">
    <source>
        <dbReference type="WBParaSite" id="DME_0000165101-mRNA-1"/>
    </source>
</evidence>
<dbReference type="InterPro" id="IPR011990">
    <property type="entry name" value="TPR-like_helical_dom_sf"/>
</dbReference>
<keyword evidence="5" id="KW-1185">Reference proteome</keyword>
<name>A0A0N4U4E7_DRAME</name>
<evidence type="ECO:0000313" key="5">
    <source>
        <dbReference type="Proteomes" id="UP000274756"/>
    </source>
</evidence>
<evidence type="ECO:0000256" key="1">
    <source>
        <dbReference type="SAM" id="Phobius"/>
    </source>
</evidence>
<dbReference type="WBParaSite" id="DME_0000165101-mRNA-1">
    <property type="protein sequence ID" value="DME_0000165101-mRNA-1"/>
    <property type="gene ID" value="DME_0000165101"/>
</dbReference>
<dbReference type="AlphaFoldDB" id="A0A0N4U4E7"/>
<protein>
    <submittedName>
        <fullName evidence="6">TTC5_OB domain-containing protein</fullName>
    </submittedName>
</protein>
<dbReference type="OrthoDB" id="423589at2759"/>
<proteinExistence type="predicted"/>
<evidence type="ECO:0000313" key="3">
    <source>
        <dbReference type="EMBL" id="VDN56038.1"/>
    </source>
</evidence>
<organism evidence="4 6">
    <name type="scientific">Dracunculus medinensis</name>
    <name type="common">Guinea worm</name>
    <dbReference type="NCBI Taxonomy" id="318479"/>
    <lineage>
        <taxon>Eukaryota</taxon>
        <taxon>Metazoa</taxon>
        <taxon>Ecdysozoa</taxon>
        <taxon>Nematoda</taxon>
        <taxon>Chromadorea</taxon>
        <taxon>Rhabditida</taxon>
        <taxon>Spirurina</taxon>
        <taxon>Dracunculoidea</taxon>
        <taxon>Dracunculidae</taxon>
        <taxon>Dracunculus</taxon>
    </lineage>
</organism>
<evidence type="ECO:0000259" key="2">
    <source>
        <dbReference type="Pfam" id="PF16669"/>
    </source>
</evidence>
<keyword evidence="1" id="KW-0472">Membrane</keyword>
<keyword evidence="1" id="KW-1133">Transmembrane helix</keyword>
<evidence type="ECO:0000313" key="4">
    <source>
        <dbReference type="Proteomes" id="UP000038040"/>
    </source>
</evidence>
<dbReference type="InterPro" id="IPR032076">
    <property type="entry name" value="TTC5_OB"/>
</dbReference>
<dbReference type="Proteomes" id="UP000038040">
    <property type="component" value="Unplaced"/>
</dbReference>
<gene>
    <name evidence="3" type="ORF">DME_LOCUS6011</name>
</gene>
<keyword evidence="1" id="KW-0812">Transmembrane</keyword>
<feature type="transmembrane region" description="Helical" evidence="1">
    <location>
        <begin position="456"/>
        <end position="483"/>
    </location>
</feature>
<dbReference type="Proteomes" id="UP000274756">
    <property type="component" value="Unassembled WGS sequence"/>
</dbReference>
<sequence length="583" mass="65540">MEAKNLNKDDNEESKIGSNGVTYSKKVVDFENGESVNICESSVPDVGNAETNQITQVDNKDVNDNVTGKKDVNMEAVCADLFIGLKYLPIKNFVFTLPFRMNALNEKIEKVEMFRDTYFHMYPEASATDRSKAVREAALLLLEEIPLDLCGSASSATFNLIYSRILNTCVEYDPMCEAHLILALKLDPFMHQAWYEMGVCLCKKKDWSGAVEAFEKAVRGHRCSKYLSALAINLRQLPSSNFASEAARLASYEYAKDLCVEAVKLEKHNGIAWHALANSHLTLFFLMGQTEPISLKFAIRAYAKALKYGHPATFGDIHLNYATASKFDQDYQNCLQQLRLAVKTGSVEATERLKILSSFLFNISQAVAKQGWCKINRNSGSVTAKRLREYQKSLGEHDLGFYQFDRNFSKSKKPVYVQFKDLKNGLNEDVVIAGKVIAIIPNRDVIPLYVFEFSNLIQILTVSFISIHYLFISGISYFSVFIVCDKDGERLAFAVYNFSDLFTVVLGNSFCVANPYVLNVSVDLEAKDISQAKDQKAVDMNADRNIHISFKVVRVMNPMSLLKNGKVLSKECVAYCTTEASWN</sequence>
<dbReference type="InterPro" id="IPR038645">
    <property type="entry name" value="TTC5_OB_sf"/>
</dbReference>
<dbReference type="STRING" id="318479.A0A0N4U4E7"/>
<dbReference type="Pfam" id="PF16669">
    <property type="entry name" value="TTC5_OB"/>
    <property type="match status" value="1"/>
</dbReference>
<dbReference type="SUPFAM" id="SSF48452">
    <property type="entry name" value="TPR-like"/>
    <property type="match status" value="1"/>
</dbReference>